<dbReference type="Proteomes" id="UP000469870">
    <property type="component" value="Unassembled WGS sequence"/>
</dbReference>
<evidence type="ECO:0000313" key="4">
    <source>
        <dbReference type="Proteomes" id="UP000430975"/>
    </source>
</evidence>
<dbReference type="Proteomes" id="UP000440066">
    <property type="component" value="Unassembled WGS sequence"/>
</dbReference>
<dbReference type="RefSeq" id="WP_153832119.1">
    <property type="nucleotide sequence ID" value="NZ_WJQR01000005.1"/>
</dbReference>
<reference evidence="4 6" key="2">
    <citation type="submission" date="2019-11" db="EMBL/GenBank/DDBJ databases">
        <title>Characterisation of Fundicoccus ignavus gen. nov. sp. nov., a novel genus of the family Aerococcaceae isolated from bulk tank milk.</title>
        <authorList>
            <person name="Siebert A."/>
            <person name="Huptas C."/>
            <person name="Wenning M."/>
            <person name="Scherer S."/>
            <person name="Doll E.V."/>
        </authorList>
    </citation>
    <scope>NUCLEOTIDE SEQUENCE [LARGE SCALE GENOMIC DNA]</scope>
    <source>
        <strain evidence="1 6">DSM 109653</strain>
        <strain evidence="2 4">WS4759</strain>
    </source>
</reference>
<dbReference type="Pfam" id="PF08713">
    <property type="entry name" value="DNA_alkylation"/>
    <property type="match status" value="1"/>
</dbReference>
<dbReference type="EMBL" id="WJQS01000008">
    <property type="protein sequence ID" value="MRI86015.1"/>
    <property type="molecule type" value="Genomic_DNA"/>
</dbReference>
<keyword evidence="4" id="KW-1185">Reference proteome</keyword>
<dbReference type="CDD" id="cd07064">
    <property type="entry name" value="AlkD_like_1"/>
    <property type="match status" value="1"/>
</dbReference>
<dbReference type="SUPFAM" id="SSF48371">
    <property type="entry name" value="ARM repeat"/>
    <property type="match status" value="1"/>
</dbReference>
<dbReference type="Gene3D" id="1.20.1660.10">
    <property type="entry name" value="Hypothetical protein (EF3068)"/>
    <property type="match status" value="1"/>
</dbReference>
<dbReference type="PANTHER" id="PTHR34070:SF1">
    <property type="entry name" value="DNA ALKYLATION REPAIR PROTEIN"/>
    <property type="match status" value="1"/>
</dbReference>
<sequence>MDVFEVLRGQRDAENAFHMAKYMRNQFEFLGIQAKPRRLLTKPFFQDERQRLKAGGQLDWAFVEACWQAPEREFQNVATDYLARFKVCLLPEDLKHLEQLVVTKSWWDSVDALVKTIGYLVHQFPTLKQEMLRWSLSGNLWLRRAAIIHQLGMKTATDQSLLSQCICNNFGSQEFFINKAIGWALRDYAKADADWVILFMEQHQERFAALSWREANKHLNS</sequence>
<dbReference type="PANTHER" id="PTHR34070">
    <property type="entry name" value="ARMADILLO-TYPE FOLD"/>
    <property type="match status" value="1"/>
</dbReference>
<dbReference type="EMBL" id="WJQR01000005">
    <property type="protein sequence ID" value="MRI81721.1"/>
    <property type="molecule type" value="Genomic_DNA"/>
</dbReference>
<name>A0A6I2GRB9_9LACT</name>
<organism evidence="2 4">
    <name type="scientific">Fundicoccus ignavus</name>
    <dbReference type="NCBI Taxonomy" id="2664442"/>
    <lineage>
        <taxon>Bacteria</taxon>
        <taxon>Bacillati</taxon>
        <taxon>Bacillota</taxon>
        <taxon>Bacilli</taxon>
        <taxon>Lactobacillales</taxon>
        <taxon>Aerococcaceae</taxon>
        <taxon>Fundicoccus</taxon>
    </lineage>
</organism>
<gene>
    <name evidence="3" type="ORF">GF867_05590</name>
    <name evidence="2" type="ORF">GIY09_09085</name>
    <name evidence="1" type="ORF">GIY11_06795</name>
</gene>
<accession>A0A6I2GRB9</accession>
<dbReference type="Proteomes" id="UP000430975">
    <property type="component" value="Unassembled WGS sequence"/>
</dbReference>
<evidence type="ECO:0000313" key="6">
    <source>
        <dbReference type="Proteomes" id="UP000469870"/>
    </source>
</evidence>
<dbReference type="InterPro" id="IPR016024">
    <property type="entry name" value="ARM-type_fold"/>
</dbReference>
<comment type="caution">
    <text evidence="2">The sequence shown here is derived from an EMBL/GenBank/DDBJ whole genome shotgun (WGS) entry which is preliminary data.</text>
</comment>
<reference evidence="3 5" key="1">
    <citation type="submission" date="2019-11" db="EMBL/GenBank/DDBJ databases">
        <title>Characterisation of Fundicoccus ignavus gen. nov. sp. nov., a novel genus of the family Aerococcaceae from bulk tank milk.</title>
        <authorList>
            <person name="Siebert A."/>
            <person name="Huptas C."/>
            <person name="Wenning M."/>
            <person name="Scherer S."/>
            <person name="Doll E.V."/>
        </authorList>
    </citation>
    <scope>NUCLEOTIDE SEQUENCE [LARGE SCALE GENOMIC DNA]</scope>
    <source>
        <strain evidence="3 5">DSM 109652</strain>
    </source>
</reference>
<dbReference type="AlphaFoldDB" id="A0A6I2GRB9"/>
<dbReference type="Gene3D" id="1.25.40.290">
    <property type="entry name" value="ARM repeat domains"/>
    <property type="match status" value="1"/>
</dbReference>
<evidence type="ECO:0000313" key="2">
    <source>
        <dbReference type="EMBL" id="MRI86015.1"/>
    </source>
</evidence>
<dbReference type="EMBL" id="WJQT01000005">
    <property type="protein sequence ID" value="MRJ47034.1"/>
    <property type="molecule type" value="Genomic_DNA"/>
</dbReference>
<evidence type="ECO:0000313" key="5">
    <source>
        <dbReference type="Proteomes" id="UP000440066"/>
    </source>
</evidence>
<evidence type="ECO:0000313" key="1">
    <source>
        <dbReference type="EMBL" id="MRI81721.1"/>
    </source>
</evidence>
<dbReference type="InterPro" id="IPR014825">
    <property type="entry name" value="DNA_alkylation"/>
</dbReference>
<protein>
    <submittedName>
        <fullName evidence="2">DNA alkylation repair protein</fullName>
    </submittedName>
</protein>
<proteinExistence type="predicted"/>
<evidence type="ECO:0000313" key="3">
    <source>
        <dbReference type="EMBL" id="MRJ47034.1"/>
    </source>
</evidence>